<feature type="domain" description="Lon N-terminal" evidence="1">
    <location>
        <begin position="1"/>
        <end position="198"/>
    </location>
</feature>
<keyword evidence="3" id="KW-1185">Reference proteome</keyword>
<dbReference type="SUPFAM" id="SSF88697">
    <property type="entry name" value="PUA domain-like"/>
    <property type="match status" value="1"/>
</dbReference>
<dbReference type="SMART" id="SM00464">
    <property type="entry name" value="LON"/>
    <property type="match status" value="1"/>
</dbReference>
<dbReference type="STRING" id="869279.SE15_06195"/>
<evidence type="ECO:0000313" key="2">
    <source>
        <dbReference type="EMBL" id="KPL84638.1"/>
    </source>
</evidence>
<organism evidence="2 3">
    <name type="scientific">Thermanaerothrix daxensis</name>
    <dbReference type="NCBI Taxonomy" id="869279"/>
    <lineage>
        <taxon>Bacteria</taxon>
        <taxon>Bacillati</taxon>
        <taxon>Chloroflexota</taxon>
        <taxon>Anaerolineae</taxon>
        <taxon>Anaerolineales</taxon>
        <taxon>Anaerolineaceae</taxon>
        <taxon>Thermanaerothrix</taxon>
    </lineage>
</organism>
<evidence type="ECO:0000313" key="3">
    <source>
        <dbReference type="Proteomes" id="UP000050544"/>
    </source>
</evidence>
<dbReference type="Gene3D" id="2.30.130.40">
    <property type="entry name" value="LON domain-like"/>
    <property type="match status" value="1"/>
</dbReference>
<dbReference type="PANTHER" id="PTHR46732:SF8">
    <property type="entry name" value="ATP-DEPENDENT PROTEASE LA (LON) DOMAIN PROTEIN"/>
    <property type="match status" value="1"/>
</dbReference>
<name>A0A0P6YP47_9CHLR</name>
<evidence type="ECO:0000259" key="1">
    <source>
        <dbReference type="PROSITE" id="PS51787"/>
    </source>
</evidence>
<dbReference type="PROSITE" id="PS51787">
    <property type="entry name" value="LON_N"/>
    <property type="match status" value="1"/>
</dbReference>
<dbReference type="InterPro" id="IPR003111">
    <property type="entry name" value="Lon_prtase_N"/>
</dbReference>
<gene>
    <name evidence="2" type="ORF">SE15_06195</name>
</gene>
<dbReference type="RefSeq" id="WP_054521197.1">
    <property type="nucleotide sequence ID" value="NZ_LGKO01000002.1"/>
</dbReference>
<dbReference type="InterPro" id="IPR046336">
    <property type="entry name" value="Lon_prtase_N_sf"/>
</dbReference>
<dbReference type="PANTHER" id="PTHR46732">
    <property type="entry name" value="ATP-DEPENDENT PROTEASE LA (LON) DOMAIN PROTEIN"/>
    <property type="match status" value="1"/>
</dbReference>
<dbReference type="OrthoDB" id="9806457at2"/>
<protein>
    <recommendedName>
        <fullName evidence="1">Lon N-terminal domain-containing protein</fullName>
    </recommendedName>
</protein>
<dbReference type="AlphaFoldDB" id="A0A0P6YP47"/>
<accession>A0A0P6YP47</accession>
<sequence length="219" mass="25074">MRELSIFPLHTVLFPGTPLPLHIFEPRYRLMIQETLRHDSSFGVALIKRGVEALGPLPEPYLVGCVANIGQIEYLPDGRMNILAVGEERFRILTLDRSGPFLKAKVEIIPMEVPQTLSVAREAKHLRPWITAYLRVLKEITNESLPLEKLTLPHDSLPLLYFAASLLQIPLIEKQDLLEAETSAHLLSKLKRLYRREIALLWHLHMFNEAKQAHASRLN</sequence>
<proteinExistence type="predicted"/>
<reference evidence="2 3" key="1">
    <citation type="submission" date="2015-07" db="EMBL/GenBank/DDBJ databases">
        <title>Whole genome sequence of Thermanaerothrix daxensis DSM 23592.</title>
        <authorList>
            <person name="Hemp J."/>
            <person name="Ward L.M."/>
            <person name="Pace L.A."/>
            <person name="Fischer W.W."/>
        </authorList>
    </citation>
    <scope>NUCLEOTIDE SEQUENCE [LARGE SCALE GENOMIC DNA]</scope>
    <source>
        <strain evidence="2 3">GNS-1</strain>
    </source>
</reference>
<dbReference type="Pfam" id="PF02190">
    <property type="entry name" value="LON_substr_bdg"/>
    <property type="match status" value="1"/>
</dbReference>
<dbReference type="Proteomes" id="UP000050544">
    <property type="component" value="Unassembled WGS sequence"/>
</dbReference>
<dbReference type="EMBL" id="LGKO01000002">
    <property type="protein sequence ID" value="KPL84638.1"/>
    <property type="molecule type" value="Genomic_DNA"/>
</dbReference>
<dbReference type="InterPro" id="IPR015947">
    <property type="entry name" value="PUA-like_sf"/>
</dbReference>
<comment type="caution">
    <text evidence="2">The sequence shown here is derived from an EMBL/GenBank/DDBJ whole genome shotgun (WGS) entry which is preliminary data.</text>
</comment>